<name>A0ABV4WSD3_9CYAN</name>
<keyword evidence="2" id="KW-0808">Transferase</keyword>
<dbReference type="EMBL" id="JBHFNT010000232">
    <property type="protein sequence ID" value="MFB2838032.1"/>
    <property type="molecule type" value="Genomic_DNA"/>
</dbReference>
<evidence type="ECO:0000256" key="1">
    <source>
        <dbReference type="ARBA" id="ARBA00023239"/>
    </source>
</evidence>
<dbReference type="RefSeq" id="WP_413280367.1">
    <property type="nucleotide sequence ID" value="NZ_JBHFNT010000232.1"/>
</dbReference>
<gene>
    <name evidence="2" type="ORF">ACE1CA_26320</name>
</gene>
<sequence length="155" mass="17970">MLTDLNPVFMYGSNLDWTRLRSRVKNWNGKYQRAFLPGYELRFNKRLHRGGVAANVMPHSTRKVWGIIVELEADDLFSLDIYEGHPLHYKRQKCAVYTEDNRMINAQVYIACPKHIVEAQLPSYQYLEYIIKGGKNCGLPFDYLQAIEALGQTIA</sequence>
<keyword evidence="3" id="KW-1185">Reference proteome</keyword>
<accession>A0ABV4WSD3</accession>
<dbReference type="GO" id="GO:0016746">
    <property type="term" value="F:acyltransferase activity"/>
    <property type="evidence" value="ECO:0007669"/>
    <property type="project" value="UniProtKB-KW"/>
</dbReference>
<dbReference type="Pfam" id="PF13772">
    <property type="entry name" value="AIG2_2"/>
    <property type="match status" value="1"/>
</dbReference>
<reference evidence="2 3" key="1">
    <citation type="submission" date="2024-09" db="EMBL/GenBank/DDBJ databases">
        <title>Floridaenema gen nov. (Aerosakkonemataceae, Aerosakkonematales ord. nov., Cyanobacteria) from benthic tropical and subtropical fresh waters, with the description of four new species.</title>
        <authorList>
            <person name="Moretto J.A."/>
            <person name="Berthold D.E."/>
            <person name="Lefler F.W."/>
            <person name="Huang I.-S."/>
            <person name="Laughinghouse H. IV."/>
        </authorList>
    </citation>
    <scope>NUCLEOTIDE SEQUENCE [LARGE SCALE GENOMIC DNA]</scope>
    <source>
        <strain evidence="2 3">BLCC-F167</strain>
    </source>
</reference>
<organism evidence="2 3">
    <name type="scientific">Floridaenema evergladense BLCC-F167</name>
    <dbReference type="NCBI Taxonomy" id="3153639"/>
    <lineage>
        <taxon>Bacteria</taxon>
        <taxon>Bacillati</taxon>
        <taxon>Cyanobacteriota</taxon>
        <taxon>Cyanophyceae</taxon>
        <taxon>Oscillatoriophycideae</taxon>
        <taxon>Aerosakkonematales</taxon>
        <taxon>Aerosakkonemataceae</taxon>
        <taxon>Floridanema</taxon>
        <taxon>Floridanema evergladense</taxon>
    </lineage>
</organism>
<dbReference type="InterPro" id="IPR017939">
    <property type="entry name" value="G-Glutamylcylcotransferase"/>
</dbReference>
<dbReference type="Proteomes" id="UP001576780">
    <property type="component" value="Unassembled WGS sequence"/>
</dbReference>
<dbReference type="InterPro" id="IPR036568">
    <property type="entry name" value="GGCT-like_sf"/>
</dbReference>
<protein>
    <submittedName>
        <fullName evidence="2">Gamma-glutamylcyclotransferase family protein</fullName>
        <ecNumber evidence="2">2.3.2.-</ecNumber>
    </submittedName>
</protein>
<keyword evidence="2" id="KW-0012">Acyltransferase</keyword>
<dbReference type="SUPFAM" id="SSF110857">
    <property type="entry name" value="Gamma-glutamyl cyclotransferase-like"/>
    <property type="match status" value="1"/>
</dbReference>
<dbReference type="CDD" id="cd06661">
    <property type="entry name" value="GGCT_like"/>
    <property type="match status" value="1"/>
</dbReference>
<dbReference type="EC" id="2.3.2.-" evidence="2"/>
<dbReference type="PANTHER" id="PTHR12935:SF0">
    <property type="entry name" value="GAMMA-GLUTAMYLCYCLOTRANSFERASE"/>
    <property type="match status" value="1"/>
</dbReference>
<evidence type="ECO:0000313" key="3">
    <source>
        <dbReference type="Proteomes" id="UP001576780"/>
    </source>
</evidence>
<keyword evidence="1" id="KW-0456">Lyase</keyword>
<evidence type="ECO:0000313" key="2">
    <source>
        <dbReference type="EMBL" id="MFB2838032.1"/>
    </source>
</evidence>
<dbReference type="Gene3D" id="3.10.490.10">
    <property type="entry name" value="Gamma-glutamyl cyclotransferase-like"/>
    <property type="match status" value="1"/>
</dbReference>
<proteinExistence type="predicted"/>
<comment type="caution">
    <text evidence="2">The sequence shown here is derived from an EMBL/GenBank/DDBJ whole genome shotgun (WGS) entry which is preliminary data.</text>
</comment>
<dbReference type="PANTHER" id="PTHR12935">
    <property type="entry name" value="GAMMA-GLUTAMYLCYCLOTRANSFERASE"/>
    <property type="match status" value="1"/>
</dbReference>
<dbReference type="InterPro" id="IPR013024">
    <property type="entry name" value="GGCT-like"/>
</dbReference>